<keyword evidence="11" id="KW-1185">Reference proteome</keyword>
<gene>
    <name evidence="10" type="ORF">ONZ51_g6439</name>
</gene>
<dbReference type="GO" id="GO:0071013">
    <property type="term" value="C:catalytic step 2 spliceosome"/>
    <property type="evidence" value="ECO:0007669"/>
    <property type="project" value="TreeGrafter"/>
</dbReference>
<feature type="compositionally biased region" description="Pro residues" evidence="8">
    <location>
        <begin position="415"/>
        <end position="448"/>
    </location>
</feature>
<evidence type="ECO:0000256" key="5">
    <source>
        <dbReference type="ARBA" id="ARBA00022833"/>
    </source>
</evidence>
<feature type="region of interest" description="Disordered" evidence="8">
    <location>
        <begin position="298"/>
        <end position="329"/>
    </location>
</feature>
<keyword evidence="3" id="KW-0479">Metal-binding</keyword>
<reference evidence="10" key="1">
    <citation type="submission" date="2022-11" db="EMBL/GenBank/DDBJ databases">
        <title>Genome Sequence of Cubamyces cubensis.</title>
        <authorList>
            <person name="Buettner E."/>
        </authorList>
    </citation>
    <scope>NUCLEOTIDE SEQUENCE</scope>
    <source>
        <strain evidence="10">MPL-01</strain>
    </source>
</reference>
<evidence type="ECO:0000259" key="9">
    <source>
        <dbReference type="PROSITE" id="PS50158"/>
    </source>
</evidence>
<comment type="similarity">
    <text evidence="2">Belongs to the ZCCHC8 family.</text>
</comment>
<accession>A0AAD7TS21</accession>
<evidence type="ECO:0000256" key="1">
    <source>
        <dbReference type="ARBA" id="ARBA00004642"/>
    </source>
</evidence>
<evidence type="ECO:0000313" key="10">
    <source>
        <dbReference type="EMBL" id="KAJ8480772.1"/>
    </source>
</evidence>
<dbReference type="GO" id="GO:0003723">
    <property type="term" value="F:RNA binding"/>
    <property type="evidence" value="ECO:0007669"/>
    <property type="project" value="TreeGrafter"/>
</dbReference>
<keyword evidence="6" id="KW-0539">Nucleus</keyword>
<feature type="region of interest" description="Disordered" evidence="8">
    <location>
        <begin position="80"/>
        <end position="99"/>
    </location>
</feature>
<evidence type="ECO:0000256" key="8">
    <source>
        <dbReference type="SAM" id="MobiDB-lite"/>
    </source>
</evidence>
<dbReference type="PANTHER" id="PTHR13316">
    <property type="entry name" value="ZINC FINGER, CCHC DOMAIN CONTAINING 8"/>
    <property type="match status" value="1"/>
</dbReference>
<keyword evidence="5" id="KW-0862">Zinc</keyword>
<dbReference type="GO" id="GO:0008270">
    <property type="term" value="F:zinc ion binding"/>
    <property type="evidence" value="ECO:0007669"/>
    <property type="project" value="UniProtKB-KW"/>
</dbReference>
<dbReference type="PANTHER" id="PTHR13316:SF0">
    <property type="entry name" value="ZINC FINGER CCHC DOMAIN-CONTAINING PROTEIN 8"/>
    <property type="match status" value="1"/>
</dbReference>
<evidence type="ECO:0000256" key="2">
    <source>
        <dbReference type="ARBA" id="ARBA00007497"/>
    </source>
</evidence>
<feature type="domain" description="CCHC-type" evidence="9">
    <location>
        <begin position="161"/>
        <end position="177"/>
    </location>
</feature>
<comment type="subcellular location">
    <subcellularLocation>
        <location evidence="1">Nucleus</location>
        <location evidence="1">Nucleoplasm</location>
    </subcellularLocation>
</comment>
<dbReference type="Pfam" id="PF04046">
    <property type="entry name" value="PSP"/>
    <property type="match status" value="1"/>
</dbReference>
<dbReference type="GO" id="GO:0005654">
    <property type="term" value="C:nucleoplasm"/>
    <property type="evidence" value="ECO:0007669"/>
    <property type="project" value="UniProtKB-SubCell"/>
</dbReference>
<evidence type="ECO:0000256" key="6">
    <source>
        <dbReference type="ARBA" id="ARBA00023242"/>
    </source>
</evidence>
<feature type="compositionally biased region" description="Acidic residues" evidence="8">
    <location>
        <begin position="451"/>
        <end position="461"/>
    </location>
</feature>
<organism evidence="10 11">
    <name type="scientific">Trametes cubensis</name>
    <dbReference type="NCBI Taxonomy" id="1111947"/>
    <lineage>
        <taxon>Eukaryota</taxon>
        <taxon>Fungi</taxon>
        <taxon>Dikarya</taxon>
        <taxon>Basidiomycota</taxon>
        <taxon>Agaricomycotina</taxon>
        <taxon>Agaricomycetes</taxon>
        <taxon>Polyporales</taxon>
        <taxon>Polyporaceae</taxon>
        <taxon>Trametes</taxon>
    </lineage>
</organism>
<dbReference type="Proteomes" id="UP001215151">
    <property type="component" value="Unassembled WGS sequence"/>
</dbReference>
<feature type="region of interest" description="Disordered" evidence="8">
    <location>
        <begin position="393"/>
        <end position="461"/>
    </location>
</feature>
<dbReference type="PROSITE" id="PS50158">
    <property type="entry name" value="ZF_CCHC"/>
    <property type="match status" value="1"/>
</dbReference>
<dbReference type="InterPro" id="IPR001878">
    <property type="entry name" value="Znf_CCHC"/>
</dbReference>
<evidence type="ECO:0000256" key="3">
    <source>
        <dbReference type="ARBA" id="ARBA00022723"/>
    </source>
</evidence>
<evidence type="ECO:0000313" key="11">
    <source>
        <dbReference type="Proteomes" id="UP001215151"/>
    </source>
</evidence>
<proteinExistence type="inferred from homology"/>
<evidence type="ECO:0000256" key="4">
    <source>
        <dbReference type="ARBA" id="ARBA00022771"/>
    </source>
</evidence>
<dbReference type="AlphaFoldDB" id="A0AAD7TS21"/>
<keyword evidence="4 7" id="KW-0863">Zinc-finger</keyword>
<dbReference type="EMBL" id="JAPEVG010000154">
    <property type="protein sequence ID" value="KAJ8480772.1"/>
    <property type="molecule type" value="Genomic_DNA"/>
</dbReference>
<sequence length="461" mass="49666">MATSAQVRFLVSSDVHGSPEWYRSHSSPHPLLRPKLLPVRYSEGGARQGQAAAPVRARDGEHPGPGAGALEAQVCLLDPGAARRGPGGGQGPLGRADGDRGVGEVGEGAVDEGGLGGVAFFDAPNAQWAHSLETIVYHRQCEEVLGEEGEEEGDEDRDVHRCFNCGSPEHVLSGCPEPINRALVSLSRQLFNFYHGGSSGPFQRVHEVEHWRQQRLQWLDGFEPGQIKGPLLRDALGLREGDVGEHVEWLKNMARWGYPPGWAGVRDPRERVFEIIADGRGDSDEECEFTIVGDEGHECLRLPPQDATSVGTSKQPRESVEPPDSQRTPRRWAVYPDSYFLWSKLAVYKGASLPALDAPDMPPVPGSGNHTYSSERQALWQSILAGQSTTAGAAAGSSVSPWRISGTCNDSASFKPPPPPGSPPPQPPPPPNSSPPPLPTADYSPPPLVVNEDDEDMDLSD</sequence>
<protein>
    <recommendedName>
        <fullName evidence="9">CCHC-type domain-containing protein</fullName>
    </recommendedName>
</protein>
<dbReference type="InterPro" id="IPR006568">
    <property type="entry name" value="PSP_pro-rich"/>
</dbReference>
<name>A0AAD7TS21_9APHY</name>
<dbReference type="InterPro" id="IPR052115">
    <property type="entry name" value="NEXT_complex_subunit_ZCCHC8"/>
</dbReference>
<feature type="region of interest" description="Disordered" evidence="8">
    <location>
        <begin position="43"/>
        <end position="63"/>
    </location>
</feature>
<evidence type="ECO:0000256" key="7">
    <source>
        <dbReference type="PROSITE-ProRule" id="PRU00047"/>
    </source>
</evidence>
<comment type="caution">
    <text evidence="10">The sequence shown here is derived from an EMBL/GenBank/DDBJ whole genome shotgun (WGS) entry which is preliminary data.</text>
</comment>